<evidence type="ECO:0000259" key="8">
    <source>
        <dbReference type="Pfam" id="PF23559"/>
    </source>
</evidence>
<dbReference type="InterPro" id="IPR058922">
    <property type="entry name" value="WHD_DRP"/>
</dbReference>
<dbReference type="SUPFAM" id="SSF52540">
    <property type="entry name" value="P-loop containing nucleoside triphosphate hydrolases"/>
    <property type="match status" value="1"/>
</dbReference>
<dbReference type="Gene3D" id="1.10.8.430">
    <property type="entry name" value="Helical domain of apoptotic protease-activating factors"/>
    <property type="match status" value="1"/>
</dbReference>
<dbReference type="InterPro" id="IPR036388">
    <property type="entry name" value="WH-like_DNA-bd_sf"/>
</dbReference>
<dbReference type="InterPro" id="IPR044974">
    <property type="entry name" value="Disease_R_plants"/>
</dbReference>
<dbReference type="FunFam" id="1.10.10.10:FF:000322">
    <property type="entry name" value="Probable disease resistance protein At1g63360"/>
    <property type="match status" value="1"/>
</dbReference>
<dbReference type="Gene3D" id="1.10.10.10">
    <property type="entry name" value="Winged helix-like DNA-binding domain superfamily/Winged helix DNA-binding domain"/>
    <property type="match status" value="1"/>
</dbReference>
<keyword evidence="11" id="KW-1185">Reference proteome</keyword>
<dbReference type="GO" id="GO:0098542">
    <property type="term" value="P:defense response to other organism"/>
    <property type="evidence" value="ECO:0007669"/>
    <property type="project" value="TreeGrafter"/>
</dbReference>
<evidence type="ECO:0000256" key="6">
    <source>
        <dbReference type="ARBA" id="ARBA00022840"/>
    </source>
</evidence>
<dbReference type="Pfam" id="PF23559">
    <property type="entry name" value="WHD_DRP"/>
    <property type="match status" value="1"/>
</dbReference>
<dbReference type="FunFam" id="3.40.50.300:FF:001091">
    <property type="entry name" value="Probable disease resistance protein At1g61300"/>
    <property type="match status" value="1"/>
</dbReference>
<dbReference type="GO" id="GO:0051607">
    <property type="term" value="P:defense response to virus"/>
    <property type="evidence" value="ECO:0007669"/>
    <property type="project" value="UniProtKB-ARBA"/>
</dbReference>
<feature type="domain" description="Disease resistance protein winged helix" evidence="8">
    <location>
        <begin position="303"/>
        <end position="372"/>
    </location>
</feature>
<dbReference type="InterPro" id="IPR027417">
    <property type="entry name" value="P-loop_NTPase"/>
</dbReference>
<reference evidence="10 11" key="1">
    <citation type="journal article" date="2021" name="Nat. Commun.">
        <title>Incipient diploidization of the medicinal plant Perilla within 10,000 years.</title>
        <authorList>
            <person name="Zhang Y."/>
            <person name="Shen Q."/>
            <person name="Leng L."/>
            <person name="Zhang D."/>
            <person name="Chen S."/>
            <person name="Shi Y."/>
            <person name="Ning Z."/>
            <person name="Chen S."/>
        </authorList>
    </citation>
    <scope>NUCLEOTIDE SEQUENCE [LARGE SCALE GENOMIC DNA]</scope>
    <source>
        <strain evidence="11">cv. PC099</strain>
    </source>
</reference>
<dbReference type="GO" id="GO:0005524">
    <property type="term" value="F:ATP binding"/>
    <property type="evidence" value="ECO:0007669"/>
    <property type="project" value="UniProtKB-KW"/>
</dbReference>
<dbReference type="GO" id="GO:0043531">
    <property type="term" value="F:ADP binding"/>
    <property type="evidence" value="ECO:0007669"/>
    <property type="project" value="InterPro"/>
</dbReference>
<feature type="domain" description="Disease resistance R13L4/SHOC-2-like LRR" evidence="9">
    <location>
        <begin position="418"/>
        <end position="771"/>
    </location>
</feature>
<keyword evidence="5" id="KW-0611">Plant defense</keyword>
<keyword evidence="2" id="KW-0433">Leucine-rich repeat</keyword>
<sequence>MCAIMDQGSSSTVSEAAEYDGRGDALFLEEDEVVGIEKPKKQLLKWIGSKDSGLEVISVVGTGGLGKTTLVKKVFDDASVKSYFDHHVWVTVSDYKDNVKHVLVNLIKKLMEEIKESPPQGLQDMSIDDMRNFINEFLKESKYIIVLDDVWKSETWETLRFALPKKGKHGCIVITTRSSSIGDGACSETNHVYNLQPLSAKESEELFFKKAFPRNSSSPPPYLTEFAENILKRCGGLPLAIVVIGGLLATKKNKREEWEMFNRSLSHELMQGGNLDRLWKSVFSLSYNDLPYYLKYCFLYLSIFPEGGLLLRNQIIRLWTAEGYVQSENDEILEEVAEKYLNHLWSRNLIQVAQKYGDGEVKAFRIHDLLRDYITSKSSEHNIVTVFNGGKKQWPNKIRRLAIQNSVNFSLDTNNFEHLRSLLLLNGDMEMGMIKEVLRRCRLLKVLDLRGAPMESIPDQVFKLYHLKLLCLRDTRVKFIPKSIKYVRNLEILDLCDTDVTELPVEILELRRLQFLWVGRSFYVNYGSTNKLDFDDIGQSCRVPYDIGSCLLCLQTLAYLEADRDGSTKIVREIGMLTQLRFLGIHKVRSEHGKDLCTSVANLTNLRILTIRSIEEGEKLELDYPLSSTGLPFLSSLYLYGCLEKVPQWIPSLHALSTLSLMWCKLREDALNCIQNLANLRHLRIHEACVEGLSFKAHGFLKLETLQLFELRMMKWVIVEKGSLPFLKDWDLTGCTLLKELPQGIEHLTNLQYMGFHDMPNEYRERAVEEKRRLAHVSRVRFGTFRDGSWSFVAL</sequence>
<evidence type="ECO:0000313" key="11">
    <source>
        <dbReference type="Proteomes" id="UP001190926"/>
    </source>
</evidence>
<evidence type="ECO:0000259" key="9">
    <source>
        <dbReference type="Pfam" id="PF23598"/>
    </source>
</evidence>
<dbReference type="AlphaFoldDB" id="A0AAD4J187"/>
<evidence type="ECO:0000256" key="4">
    <source>
        <dbReference type="ARBA" id="ARBA00022741"/>
    </source>
</evidence>
<protein>
    <recommendedName>
        <fullName evidence="12">NB-ARC domain-containing protein</fullName>
    </recommendedName>
</protein>
<dbReference type="Gene3D" id="3.80.10.10">
    <property type="entry name" value="Ribonuclease Inhibitor"/>
    <property type="match status" value="1"/>
</dbReference>
<dbReference type="EMBL" id="SDAM02000178">
    <property type="protein sequence ID" value="KAH6825217.1"/>
    <property type="molecule type" value="Genomic_DNA"/>
</dbReference>
<dbReference type="PANTHER" id="PTHR23155:SF1205">
    <property type="entry name" value="DISEASE RESISTANCE PROTEIN RPM1"/>
    <property type="match status" value="1"/>
</dbReference>
<dbReference type="InterPro" id="IPR032675">
    <property type="entry name" value="LRR_dom_sf"/>
</dbReference>
<dbReference type="InterPro" id="IPR002182">
    <property type="entry name" value="NB-ARC"/>
</dbReference>
<dbReference type="SUPFAM" id="SSF52058">
    <property type="entry name" value="L domain-like"/>
    <property type="match status" value="1"/>
</dbReference>
<gene>
    <name evidence="10" type="ORF">C2S53_018764</name>
</gene>
<proteinExistence type="inferred from homology"/>
<keyword evidence="4" id="KW-0547">Nucleotide-binding</keyword>
<evidence type="ECO:0000256" key="2">
    <source>
        <dbReference type="ARBA" id="ARBA00022614"/>
    </source>
</evidence>
<evidence type="ECO:0000256" key="1">
    <source>
        <dbReference type="ARBA" id="ARBA00008894"/>
    </source>
</evidence>
<dbReference type="Pfam" id="PF00931">
    <property type="entry name" value="NB-ARC"/>
    <property type="match status" value="1"/>
</dbReference>
<dbReference type="InterPro" id="IPR055414">
    <property type="entry name" value="LRR_R13L4/SHOC2-like"/>
</dbReference>
<keyword evidence="6" id="KW-0067">ATP-binding</keyword>
<dbReference type="Pfam" id="PF23598">
    <property type="entry name" value="LRR_14"/>
    <property type="match status" value="1"/>
</dbReference>
<feature type="domain" description="NB-ARC" evidence="7">
    <location>
        <begin position="37"/>
        <end position="216"/>
    </location>
</feature>
<comment type="caution">
    <text evidence="10">The sequence shown here is derived from an EMBL/GenBank/DDBJ whole genome shotgun (WGS) entry which is preliminary data.</text>
</comment>
<evidence type="ECO:0000256" key="5">
    <source>
        <dbReference type="ARBA" id="ARBA00022821"/>
    </source>
</evidence>
<dbReference type="Proteomes" id="UP001190926">
    <property type="component" value="Unassembled WGS sequence"/>
</dbReference>
<dbReference type="PRINTS" id="PR00364">
    <property type="entry name" value="DISEASERSIST"/>
</dbReference>
<keyword evidence="3" id="KW-0677">Repeat</keyword>
<evidence type="ECO:0008006" key="12">
    <source>
        <dbReference type="Google" id="ProtNLM"/>
    </source>
</evidence>
<comment type="similarity">
    <text evidence="1">Belongs to the disease resistance NB-LRR family.</text>
</comment>
<evidence type="ECO:0000313" key="10">
    <source>
        <dbReference type="EMBL" id="KAH6825217.1"/>
    </source>
</evidence>
<evidence type="ECO:0000259" key="7">
    <source>
        <dbReference type="Pfam" id="PF00931"/>
    </source>
</evidence>
<dbReference type="Gene3D" id="3.40.50.300">
    <property type="entry name" value="P-loop containing nucleotide triphosphate hydrolases"/>
    <property type="match status" value="1"/>
</dbReference>
<dbReference type="InterPro" id="IPR042197">
    <property type="entry name" value="Apaf_helical"/>
</dbReference>
<name>A0AAD4J187_PERFH</name>
<accession>A0AAD4J187</accession>
<evidence type="ECO:0000256" key="3">
    <source>
        <dbReference type="ARBA" id="ARBA00022737"/>
    </source>
</evidence>
<dbReference type="PANTHER" id="PTHR23155">
    <property type="entry name" value="DISEASE RESISTANCE PROTEIN RP"/>
    <property type="match status" value="1"/>
</dbReference>
<organism evidence="10 11">
    <name type="scientific">Perilla frutescens var. hirtella</name>
    <name type="common">Perilla citriodora</name>
    <name type="synonym">Perilla setoyensis</name>
    <dbReference type="NCBI Taxonomy" id="608512"/>
    <lineage>
        <taxon>Eukaryota</taxon>
        <taxon>Viridiplantae</taxon>
        <taxon>Streptophyta</taxon>
        <taxon>Embryophyta</taxon>
        <taxon>Tracheophyta</taxon>
        <taxon>Spermatophyta</taxon>
        <taxon>Magnoliopsida</taxon>
        <taxon>eudicotyledons</taxon>
        <taxon>Gunneridae</taxon>
        <taxon>Pentapetalae</taxon>
        <taxon>asterids</taxon>
        <taxon>lamiids</taxon>
        <taxon>Lamiales</taxon>
        <taxon>Lamiaceae</taxon>
        <taxon>Nepetoideae</taxon>
        <taxon>Elsholtzieae</taxon>
        <taxon>Perilla</taxon>
    </lineage>
</organism>